<dbReference type="Proteomes" id="UP000676336">
    <property type="component" value="Unassembled WGS sequence"/>
</dbReference>
<dbReference type="GO" id="GO:0005524">
    <property type="term" value="F:ATP binding"/>
    <property type="evidence" value="ECO:0007669"/>
    <property type="project" value="InterPro"/>
</dbReference>
<name>A0A8S2WA44_9BILA</name>
<dbReference type="AlphaFoldDB" id="A0A8S2WA44"/>
<gene>
    <name evidence="2" type="ORF">SMN809_LOCUS32284</name>
</gene>
<dbReference type="EMBL" id="CAJOBI010067069">
    <property type="protein sequence ID" value="CAF4441028.1"/>
    <property type="molecule type" value="Genomic_DNA"/>
</dbReference>
<dbReference type="GO" id="GO:0003989">
    <property type="term" value="F:acetyl-CoA carboxylase activity"/>
    <property type="evidence" value="ECO:0007669"/>
    <property type="project" value="InterPro"/>
</dbReference>
<dbReference type="GO" id="GO:0006633">
    <property type="term" value="P:fatty acid biosynthetic process"/>
    <property type="evidence" value="ECO:0007669"/>
    <property type="project" value="InterPro"/>
</dbReference>
<dbReference type="Pfam" id="PF08326">
    <property type="entry name" value="ACC_central"/>
    <property type="match status" value="1"/>
</dbReference>
<evidence type="ECO:0000259" key="1">
    <source>
        <dbReference type="Pfam" id="PF08326"/>
    </source>
</evidence>
<dbReference type="InterPro" id="IPR013537">
    <property type="entry name" value="AcCoA_COase_cen"/>
</dbReference>
<proteinExistence type="predicted"/>
<feature type="non-terminal residue" evidence="2">
    <location>
        <position position="1"/>
    </location>
</feature>
<protein>
    <recommendedName>
        <fullName evidence="1">Acetyl-CoA carboxylase central domain-containing protein</fullName>
    </recommendedName>
</protein>
<accession>A0A8S2WA44</accession>
<comment type="caution">
    <text evidence="2">The sequence shown here is derived from an EMBL/GenBank/DDBJ whole genome shotgun (WGS) entry which is preliminary data.</text>
</comment>
<feature type="domain" description="Acetyl-CoA carboxylase central" evidence="1">
    <location>
        <begin position="5"/>
        <end position="41"/>
    </location>
</feature>
<evidence type="ECO:0000313" key="3">
    <source>
        <dbReference type="Proteomes" id="UP000676336"/>
    </source>
</evidence>
<evidence type="ECO:0000313" key="2">
    <source>
        <dbReference type="EMBL" id="CAF4441028.1"/>
    </source>
</evidence>
<sequence>SHPLAKKTDCNHVFMCFVPTVCIEPSKVEESIREMVLRYGT</sequence>
<organism evidence="2 3">
    <name type="scientific">Rotaria magnacalcarata</name>
    <dbReference type="NCBI Taxonomy" id="392030"/>
    <lineage>
        <taxon>Eukaryota</taxon>
        <taxon>Metazoa</taxon>
        <taxon>Spiralia</taxon>
        <taxon>Gnathifera</taxon>
        <taxon>Rotifera</taxon>
        <taxon>Eurotatoria</taxon>
        <taxon>Bdelloidea</taxon>
        <taxon>Philodinida</taxon>
        <taxon>Philodinidae</taxon>
        <taxon>Rotaria</taxon>
    </lineage>
</organism>
<reference evidence="2" key="1">
    <citation type="submission" date="2021-02" db="EMBL/GenBank/DDBJ databases">
        <authorList>
            <person name="Nowell W R."/>
        </authorList>
    </citation>
    <scope>NUCLEOTIDE SEQUENCE</scope>
</reference>